<gene>
    <name evidence="2" type="ORF">GCM10023151_01680</name>
</gene>
<feature type="domain" description="Bacteriophage T5 Orf172 DNA-binding" evidence="1">
    <location>
        <begin position="23"/>
        <end position="100"/>
    </location>
</feature>
<dbReference type="Pfam" id="PF13455">
    <property type="entry name" value="MUG113"/>
    <property type="match status" value="1"/>
</dbReference>
<sequence length="236" mass="26544">MQNTLYIAEPLFSEKLQTFDSEVAFPPIKKIGITTDLTDRREKELLGTKSPVKISIVKAWTSIDARKVESMLHTVLDNSRLDGEYFWDGNETLVDAVSDFIETYHPEAKPIGVSDEADVVAAAEAVQKKNSQRLYTEVIPKLDELSVEYNVSKSGKYISFKLGHYKLRLSGRTAGRYTLTIWSKIKSTEEALSDFEYSQELSANGVDDSSRRARIPMSNLSSIIGSIRQYVQKYGA</sequence>
<proteinExistence type="predicted"/>
<organism evidence="2 3">
    <name type="scientific">Kangiella marina</name>
    <dbReference type="NCBI Taxonomy" id="1079178"/>
    <lineage>
        <taxon>Bacteria</taxon>
        <taxon>Pseudomonadati</taxon>
        <taxon>Pseudomonadota</taxon>
        <taxon>Gammaproteobacteria</taxon>
        <taxon>Kangiellales</taxon>
        <taxon>Kangiellaceae</taxon>
        <taxon>Kangiella</taxon>
    </lineage>
</organism>
<reference evidence="3" key="1">
    <citation type="journal article" date="2019" name="Int. J. Syst. Evol. Microbiol.">
        <title>The Global Catalogue of Microorganisms (GCM) 10K type strain sequencing project: providing services to taxonomists for standard genome sequencing and annotation.</title>
        <authorList>
            <consortium name="The Broad Institute Genomics Platform"/>
            <consortium name="The Broad Institute Genome Sequencing Center for Infectious Disease"/>
            <person name="Wu L."/>
            <person name="Ma J."/>
        </authorList>
    </citation>
    <scope>NUCLEOTIDE SEQUENCE [LARGE SCALE GENOMIC DNA]</scope>
    <source>
        <strain evidence="3">JCM 17728</strain>
    </source>
</reference>
<name>A0ABP8IBF8_9GAMM</name>
<comment type="caution">
    <text evidence="2">The sequence shown here is derived from an EMBL/GenBank/DDBJ whole genome shotgun (WGS) entry which is preliminary data.</text>
</comment>
<dbReference type="RefSeq" id="WP_345291310.1">
    <property type="nucleotide sequence ID" value="NZ_BAABFV010000001.1"/>
</dbReference>
<dbReference type="InterPro" id="IPR018306">
    <property type="entry name" value="Phage_T5_Orf172_DNA-bd"/>
</dbReference>
<protein>
    <recommendedName>
        <fullName evidence="1">Bacteriophage T5 Orf172 DNA-binding domain-containing protein</fullName>
    </recommendedName>
</protein>
<accession>A0ABP8IBF8</accession>
<keyword evidence="3" id="KW-1185">Reference proteome</keyword>
<evidence type="ECO:0000259" key="1">
    <source>
        <dbReference type="SMART" id="SM00974"/>
    </source>
</evidence>
<dbReference type="Proteomes" id="UP001501011">
    <property type="component" value="Unassembled WGS sequence"/>
</dbReference>
<dbReference type="EMBL" id="BAABFV010000001">
    <property type="protein sequence ID" value="GAA4355025.1"/>
    <property type="molecule type" value="Genomic_DNA"/>
</dbReference>
<evidence type="ECO:0000313" key="2">
    <source>
        <dbReference type="EMBL" id="GAA4355025.1"/>
    </source>
</evidence>
<evidence type="ECO:0000313" key="3">
    <source>
        <dbReference type="Proteomes" id="UP001501011"/>
    </source>
</evidence>
<dbReference type="SMART" id="SM00974">
    <property type="entry name" value="T5orf172"/>
    <property type="match status" value="1"/>
</dbReference>